<dbReference type="HOGENOM" id="CLU_1873922_0_0_9"/>
<dbReference type="SUPFAM" id="SSF81901">
    <property type="entry name" value="HCP-like"/>
    <property type="match status" value="1"/>
</dbReference>
<protein>
    <submittedName>
        <fullName evidence="1">Sel1 repeat</fullName>
    </submittedName>
</protein>
<dbReference type="InterPro" id="IPR011990">
    <property type="entry name" value="TPR-like_helical_dom_sf"/>
</dbReference>
<sequence>MGLFSFRRKKQSPEEQAEMLYTEGMTLIANNMWDAAYNSIRQAADLGHRGAIGQLAMMHIFGQGCEQDPETGLTLLHRAVELGNLYACYAFSVLYDHGVPGVTAQEAEAMCALAANAGMEEAAARMEQGFDMEGSA</sequence>
<gene>
    <name evidence="1" type="ordered locus">RUM_15610</name>
</gene>
<keyword evidence="2" id="KW-1185">Reference proteome</keyword>
<evidence type="ECO:0000313" key="2">
    <source>
        <dbReference type="Proteomes" id="UP000007054"/>
    </source>
</evidence>
<dbReference type="InterPro" id="IPR006597">
    <property type="entry name" value="Sel1-like"/>
</dbReference>
<name>D4LDF7_RUMC1</name>
<dbReference type="Gene3D" id="1.25.40.10">
    <property type="entry name" value="Tetratricopeptide repeat domain"/>
    <property type="match status" value="1"/>
</dbReference>
<dbReference type="EMBL" id="FP929052">
    <property type="protein sequence ID" value="CBL17652.1"/>
    <property type="molecule type" value="Genomic_DNA"/>
</dbReference>
<dbReference type="GeneID" id="83156276"/>
<dbReference type="AlphaFoldDB" id="D4LDF7"/>
<reference evidence="1" key="2">
    <citation type="submission" date="2010-03" db="EMBL/GenBank/DDBJ databases">
        <authorList>
            <person name="Pajon A."/>
        </authorList>
    </citation>
    <scope>NUCLEOTIDE SEQUENCE</scope>
    <source>
        <strain evidence="1">Type strain: 18P13</strain>
    </source>
</reference>
<dbReference type="Proteomes" id="UP000007054">
    <property type="component" value="Chromosome"/>
</dbReference>
<dbReference type="PATRIC" id="fig|213810.4.peg.1460"/>
<dbReference type="BioCyc" id="RCHA213810:RUM_RS07600-MONOMER"/>
<proteinExistence type="predicted"/>
<organism evidence="1 2">
    <name type="scientific">Ruminococcus champanellensis (strain DSM 18848 / JCM 17042 / KCTC 15320 / 18P13)</name>
    <dbReference type="NCBI Taxonomy" id="213810"/>
    <lineage>
        <taxon>Bacteria</taxon>
        <taxon>Bacillati</taxon>
        <taxon>Bacillota</taxon>
        <taxon>Clostridia</taxon>
        <taxon>Eubacteriales</taxon>
        <taxon>Oscillospiraceae</taxon>
        <taxon>Ruminococcus</taxon>
    </lineage>
</organism>
<dbReference type="STRING" id="213810.RUM_15610"/>
<accession>D4LDF7</accession>
<reference evidence="1" key="1">
    <citation type="submission" date="2010-03" db="EMBL/GenBank/DDBJ databases">
        <title>The genome sequence of Ruminococcus sp. 18P13.</title>
        <authorList>
            <consortium name="metaHIT consortium -- http://www.metahit.eu/"/>
            <person name="Pajon A."/>
            <person name="Turner K."/>
            <person name="Parkhill J."/>
            <person name="Bernalier A."/>
        </authorList>
    </citation>
    <scope>NUCLEOTIDE SEQUENCE [LARGE SCALE GENOMIC DNA]</scope>
    <source>
        <strain evidence="1">Type strain: 18P13</strain>
    </source>
</reference>
<dbReference type="KEGG" id="rch:RUM_15610"/>
<dbReference type="RefSeq" id="WP_015558558.1">
    <property type="nucleotide sequence ID" value="NC_021039.1"/>
</dbReference>
<dbReference type="SMART" id="SM00671">
    <property type="entry name" value="SEL1"/>
    <property type="match status" value="2"/>
</dbReference>
<evidence type="ECO:0000313" key="1">
    <source>
        <dbReference type="EMBL" id="CBL17652.1"/>
    </source>
</evidence>